<dbReference type="InterPro" id="IPR041173">
    <property type="entry name" value="LodA_C"/>
</dbReference>
<dbReference type="Proteomes" id="UP001176429">
    <property type="component" value="Unassembled WGS sequence"/>
</dbReference>
<organism evidence="3 4">
    <name type="scientific">Hymenobacter aranciens</name>
    <dbReference type="NCBI Taxonomy" id="3063996"/>
    <lineage>
        <taxon>Bacteria</taxon>
        <taxon>Pseudomonadati</taxon>
        <taxon>Bacteroidota</taxon>
        <taxon>Cytophagia</taxon>
        <taxon>Cytophagales</taxon>
        <taxon>Hymenobacteraceae</taxon>
        <taxon>Hymenobacter</taxon>
    </lineage>
</organism>
<evidence type="ECO:0000259" key="1">
    <source>
        <dbReference type="Pfam" id="PF17990"/>
    </source>
</evidence>
<accession>A0ABT9B916</accession>
<dbReference type="Pfam" id="PF17990">
    <property type="entry name" value="LodA_N"/>
    <property type="match status" value="1"/>
</dbReference>
<comment type="caution">
    <text evidence="3">The sequence shown here is derived from an EMBL/GenBank/DDBJ whole genome shotgun (WGS) entry which is preliminary data.</text>
</comment>
<dbReference type="EMBL" id="JAUQSY010000005">
    <property type="protein sequence ID" value="MDO7874762.1"/>
    <property type="molecule type" value="Genomic_DNA"/>
</dbReference>
<evidence type="ECO:0000313" key="3">
    <source>
        <dbReference type="EMBL" id="MDO7874762.1"/>
    </source>
</evidence>
<keyword evidence="4" id="KW-1185">Reference proteome</keyword>
<evidence type="ECO:0000259" key="2">
    <source>
        <dbReference type="Pfam" id="PF18417"/>
    </source>
</evidence>
<reference evidence="3" key="1">
    <citation type="submission" date="2023-07" db="EMBL/GenBank/DDBJ databases">
        <authorList>
            <person name="Kim M.K."/>
        </authorList>
    </citation>
    <scope>NUCLEOTIDE SEQUENCE</scope>
    <source>
        <strain evidence="3">ASUV-10-1</strain>
    </source>
</reference>
<dbReference type="CDD" id="cd14731">
    <property type="entry name" value="LodA_like_1"/>
    <property type="match status" value="1"/>
</dbReference>
<dbReference type="InterPro" id="IPR033798">
    <property type="entry name" value="LodA-like"/>
</dbReference>
<feature type="domain" description="L-Lysine epsilon oxidase N-terminal" evidence="1">
    <location>
        <begin position="19"/>
        <end position="230"/>
    </location>
</feature>
<protein>
    <submittedName>
        <fullName evidence="3">LodA/GoxA family CTQ-dependent oxidase</fullName>
    </submittedName>
</protein>
<proteinExistence type="predicted"/>
<evidence type="ECO:0000313" key="4">
    <source>
        <dbReference type="Proteomes" id="UP001176429"/>
    </source>
</evidence>
<gene>
    <name evidence="3" type="ORF">Q5H93_08460</name>
</gene>
<name>A0ABT9B916_9BACT</name>
<dbReference type="Pfam" id="PF18417">
    <property type="entry name" value="LodA_C"/>
    <property type="match status" value="1"/>
</dbReference>
<sequence length="665" mass="73282">MPKTAASAADQRIVRAAIYPAIGIARVGNSPDEYFIGPEVLAAPRVEPGFYKDRQGALKRQAARFRVYGLDEAGQVVRELTAADADITWHVHVANKKAAWYEFNTAMDIPEAIPVGRRNANFVGEQRAGLVIDPGALTIAGAGTEGAAYHFDQGRFLGEPVYLGELRTDEQGRLLFLGGHGVSNSPFPDNPPTTFANNDGWHDDTSDGPVNAQVTYQGRELPVQGAWVVCAPPNYAPDVIGIQTMYDVIADALQIVYITPKKQPSFQEDIYPLLSQFSQSQWVNQGFYVAFGHGQAYDFANPETLRRLSTITRDPQTNEVTDDYREYRRQIFNYFRSPTADYMDPTSWPWMYGDNMNLPPTTPNAYFTLTPTLYGYLTQWAAGDFVADWNPAAVAGPAHLEEVSSPQEQADMLTKAALWYCLGGPFHPGCEMTWPMRLSGMYTAAFRVRQRSANNPEPDFGPLLQPAIFSADNPGPAGAFWNGPGDLTRWMACPWQADTASCRAGYVDEYDPLVPTFWPARVPNTVLTEEDYRIVMDSKRPHTERLDAFNRRASWYRILGAEHLVQLQNMVAHFGDMGVVEYRPGLPGSADFPAAMYVETPPYAAGAGDGTALRASQSGATLAARQQLVEAAARIPRNQGLYVGPVGKGAPRRQPAPPVVVAEIR</sequence>
<dbReference type="RefSeq" id="WP_305006078.1">
    <property type="nucleotide sequence ID" value="NZ_JAUQSY010000005.1"/>
</dbReference>
<dbReference type="InterPro" id="IPR041168">
    <property type="entry name" value="LodA_N"/>
</dbReference>
<feature type="domain" description="L-lysine epsilon oxidase C-terminal" evidence="2">
    <location>
        <begin position="353"/>
        <end position="518"/>
    </location>
</feature>